<dbReference type="PANTHER" id="PTHR24067">
    <property type="entry name" value="UBIQUITIN-CONJUGATING ENZYME E2"/>
    <property type="match status" value="1"/>
</dbReference>
<reference evidence="2 3" key="1">
    <citation type="journal article" date="2020" name="bioRxiv">
        <title>Metabolic contributions of an alphaproteobacterial endosymbiont in the apicomplexan Cardiosporidium cionae.</title>
        <authorList>
            <person name="Hunter E.S."/>
            <person name="Paight C.J."/>
            <person name="Lane C.E."/>
        </authorList>
    </citation>
    <scope>NUCLEOTIDE SEQUENCE [LARGE SCALE GENOMIC DNA]</scope>
    <source>
        <strain evidence="2">ESH_2018</strain>
    </source>
</reference>
<keyword evidence="3" id="KW-1185">Reference proteome</keyword>
<protein>
    <submittedName>
        <fullName evidence="2">Ubiquitin-conjugating enzyme subfamily protein</fullName>
    </submittedName>
</protein>
<evidence type="ECO:0000313" key="3">
    <source>
        <dbReference type="Proteomes" id="UP000823046"/>
    </source>
</evidence>
<accession>A0ABQ7JEB7</accession>
<proteinExistence type="predicted"/>
<dbReference type="SUPFAM" id="SSF54495">
    <property type="entry name" value="UBC-like"/>
    <property type="match status" value="1"/>
</dbReference>
<dbReference type="PROSITE" id="PS50127">
    <property type="entry name" value="UBC_2"/>
    <property type="match status" value="1"/>
</dbReference>
<dbReference type="Gene3D" id="3.10.110.10">
    <property type="entry name" value="Ubiquitin Conjugating Enzyme"/>
    <property type="match status" value="1"/>
</dbReference>
<sequence length="277" mass="31998">MDSTQFPIHLMGRNDLLVDAELARYPSGELDHRRLHHSILPIPSEVLIGQDSQGFLAEVDFSFLQDSLSLYSTLIEYSYMQHYAPHGVYCLPSLESLLEWHCVIFVRKGIYGGGIFKFIIKIDENYPRTSPTTIFISDVFHPLVNVSTGILDITPAFPVWNEEHYIPLVISYVKKIFYEPEFFSSGTSNKEALYLYQDDKKLFLQKVNECVKKSQETIYDMDKHFSINFMKEENAIRCIETRLLSLSHDKDRNTASIKFVDWLLNELVPQNLGSVRG</sequence>
<name>A0ABQ7JEB7_9APIC</name>
<dbReference type="InterPro" id="IPR050113">
    <property type="entry name" value="Ub_conjugating_enzyme"/>
</dbReference>
<organism evidence="2 3">
    <name type="scientific">Cardiosporidium cionae</name>
    <dbReference type="NCBI Taxonomy" id="476202"/>
    <lineage>
        <taxon>Eukaryota</taxon>
        <taxon>Sar</taxon>
        <taxon>Alveolata</taxon>
        <taxon>Apicomplexa</taxon>
        <taxon>Aconoidasida</taxon>
        <taxon>Nephromycida</taxon>
        <taxon>Cardiosporidium</taxon>
    </lineage>
</organism>
<evidence type="ECO:0000313" key="2">
    <source>
        <dbReference type="EMBL" id="KAF8822351.1"/>
    </source>
</evidence>
<feature type="domain" description="UBC core" evidence="1">
    <location>
        <begin position="68"/>
        <end position="216"/>
    </location>
</feature>
<evidence type="ECO:0000259" key="1">
    <source>
        <dbReference type="PROSITE" id="PS50127"/>
    </source>
</evidence>
<dbReference type="EMBL" id="JADAQX010000061">
    <property type="protein sequence ID" value="KAF8822351.1"/>
    <property type="molecule type" value="Genomic_DNA"/>
</dbReference>
<dbReference type="InterPro" id="IPR016135">
    <property type="entry name" value="UBQ-conjugating_enzyme/RWD"/>
</dbReference>
<dbReference type="Proteomes" id="UP000823046">
    <property type="component" value="Unassembled WGS sequence"/>
</dbReference>
<dbReference type="InterPro" id="IPR000608">
    <property type="entry name" value="UBC"/>
</dbReference>
<comment type="caution">
    <text evidence="2">The sequence shown here is derived from an EMBL/GenBank/DDBJ whole genome shotgun (WGS) entry which is preliminary data.</text>
</comment>
<dbReference type="Pfam" id="PF00179">
    <property type="entry name" value="UQ_con"/>
    <property type="match status" value="1"/>
</dbReference>
<gene>
    <name evidence="2" type="ORF">IE077_003929</name>
</gene>
<dbReference type="CDD" id="cd23814">
    <property type="entry name" value="UEV_AKTIP"/>
    <property type="match status" value="1"/>
</dbReference>
<dbReference type="SMART" id="SM00212">
    <property type="entry name" value="UBCc"/>
    <property type="match status" value="1"/>
</dbReference>